<evidence type="ECO:0000313" key="2">
    <source>
        <dbReference type="EMBL" id="MFC4825108.1"/>
    </source>
</evidence>
<gene>
    <name evidence="2" type="ORF">ACFO9K_12655</name>
</gene>
<feature type="compositionally biased region" description="Low complexity" evidence="1">
    <location>
        <begin position="36"/>
        <end position="63"/>
    </location>
</feature>
<dbReference type="PROSITE" id="PS51318">
    <property type="entry name" value="TAT"/>
    <property type="match status" value="1"/>
</dbReference>
<comment type="caution">
    <text evidence="2">The sequence shown here is derived from an EMBL/GenBank/DDBJ whole genome shotgun (WGS) entry which is preliminary data.</text>
</comment>
<accession>A0ABD5Q371</accession>
<feature type="region of interest" description="Disordered" evidence="1">
    <location>
        <begin position="29"/>
        <end position="69"/>
    </location>
</feature>
<reference evidence="2 3" key="1">
    <citation type="journal article" date="2019" name="Int. J. Syst. Evol. Microbiol.">
        <title>The Global Catalogue of Microorganisms (GCM) 10K type strain sequencing project: providing services to taxonomists for standard genome sequencing and annotation.</title>
        <authorList>
            <consortium name="The Broad Institute Genomics Platform"/>
            <consortium name="The Broad Institute Genome Sequencing Center for Infectious Disease"/>
            <person name="Wu L."/>
            <person name="Ma J."/>
        </authorList>
    </citation>
    <scope>NUCLEOTIDE SEQUENCE [LARGE SCALE GENOMIC DNA]</scope>
    <source>
        <strain evidence="2 3">XZYJ18</strain>
    </source>
</reference>
<proteinExistence type="predicted"/>
<dbReference type="InterPro" id="IPR011050">
    <property type="entry name" value="Pectin_lyase_fold/virulence"/>
</dbReference>
<sequence length="473" mass="50382">MNDDESPPTRRAWLRAAGATVVAGSLAGCGEFAPDTTTRGTTARSTETTTGATPETATQTETGPNRTTNDLVEAADYGTVVNVAEAGADASGGEAINPILEEHVGDDTLLYFPSGRYRLDEWRATGYRNLGIVGENAALVPPKDVNYWLMWGDLRELLFAGFTIDCRGDNVAPVSHISVSGGTNAVKDVTVRGHRRAPRTAFEIAAADPNADLRFENVSLPDGSTNGHALYVFPDSVGRLTFRDCRIEHWREGLYAAYHSGPLRVLGGYYANNGIEQVRVGGGTNGALVRGVTVRVDNPKQPQHKPNMRGIWAEEGGSVRIRDCDIAITDLTGTYSSGGIVVGRQFGEAVVENTRIRTDADTLAVNVRDPIESMQGQTVPSMGALPKRTRFRARGLRISGTASDGRAVRANGRDDCQFENVCIQHSRGSRDGISVTDAEGCSVSDSTIDVSGEAVVSESATVQTTGLTTEGSC</sequence>
<evidence type="ECO:0000256" key="1">
    <source>
        <dbReference type="SAM" id="MobiDB-lite"/>
    </source>
</evidence>
<organism evidence="2 3">
    <name type="scientific">Halorussus aquaticus</name>
    <dbReference type="NCBI Taxonomy" id="2953748"/>
    <lineage>
        <taxon>Archaea</taxon>
        <taxon>Methanobacteriati</taxon>
        <taxon>Methanobacteriota</taxon>
        <taxon>Stenosarchaea group</taxon>
        <taxon>Halobacteria</taxon>
        <taxon>Halobacteriales</taxon>
        <taxon>Haladaptataceae</taxon>
        <taxon>Halorussus</taxon>
    </lineage>
</organism>
<dbReference type="RefSeq" id="WP_254269189.1">
    <property type="nucleotide sequence ID" value="NZ_CP100400.1"/>
</dbReference>
<evidence type="ECO:0000313" key="3">
    <source>
        <dbReference type="Proteomes" id="UP001595945"/>
    </source>
</evidence>
<dbReference type="InterPro" id="IPR006311">
    <property type="entry name" value="TAT_signal"/>
</dbReference>
<protein>
    <recommendedName>
        <fullName evidence="4">Right handed beta helix region</fullName>
    </recommendedName>
</protein>
<dbReference type="AlphaFoldDB" id="A0ABD5Q371"/>
<dbReference type="EMBL" id="JBHSHT010000002">
    <property type="protein sequence ID" value="MFC4825108.1"/>
    <property type="molecule type" value="Genomic_DNA"/>
</dbReference>
<dbReference type="SUPFAM" id="SSF51126">
    <property type="entry name" value="Pectin lyase-like"/>
    <property type="match status" value="1"/>
</dbReference>
<name>A0ABD5Q371_9EURY</name>
<dbReference type="Proteomes" id="UP001595945">
    <property type="component" value="Unassembled WGS sequence"/>
</dbReference>
<dbReference type="Gene3D" id="2.160.20.10">
    <property type="entry name" value="Single-stranded right-handed beta-helix, Pectin lyase-like"/>
    <property type="match status" value="1"/>
</dbReference>
<dbReference type="GeneID" id="73044183"/>
<dbReference type="InterPro" id="IPR012334">
    <property type="entry name" value="Pectin_lyas_fold"/>
</dbReference>
<evidence type="ECO:0008006" key="4">
    <source>
        <dbReference type="Google" id="ProtNLM"/>
    </source>
</evidence>
<keyword evidence="3" id="KW-1185">Reference proteome</keyword>